<name>A0ABD1Z436_9MARC</name>
<dbReference type="AlphaFoldDB" id="A0ABD1Z436"/>
<feature type="region of interest" description="Disordered" evidence="1">
    <location>
        <begin position="67"/>
        <end position="86"/>
    </location>
</feature>
<comment type="caution">
    <text evidence="2">The sequence shown here is derived from an EMBL/GenBank/DDBJ whole genome shotgun (WGS) entry which is preliminary data.</text>
</comment>
<protein>
    <submittedName>
        <fullName evidence="2">Uncharacterized protein</fullName>
    </submittedName>
</protein>
<keyword evidence="3" id="KW-1185">Reference proteome</keyword>
<dbReference type="Proteomes" id="UP001605036">
    <property type="component" value="Unassembled WGS sequence"/>
</dbReference>
<evidence type="ECO:0000256" key="1">
    <source>
        <dbReference type="SAM" id="MobiDB-lite"/>
    </source>
</evidence>
<evidence type="ECO:0000313" key="2">
    <source>
        <dbReference type="EMBL" id="KAL2642536.1"/>
    </source>
</evidence>
<proteinExistence type="predicted"/>
<evidence type="ECO:0000313" key="3">
    <source>
        <dbReference type="Proteomes" id="UP001605036"/>
    </source>
</evidence>
<gene>
    <name evidence="2" type="ORF">R1flu_010123</name>
</gene>
<organism evidence="2 3">
    <name type="scientific">Riccia fluitans</name>
    <dbReference type="NCBI Taxonomy" id="41844"/>
    <lineage>
        <taxon>Eukaryota</taxon>
        <taxon>Viridiplantae</taxon>
        <taxon>Streptophyta</taxon>
        <taxon>Embryophyta</taxon>
        <taxon>Marchantiophyta</taxon>
        <taxon>Marchantiopsida</taxon>
        <taxon>Marchantiidae</taxon>
        <taxon>Marchantiales</taxon>
        <taxon>Ricciaceae</taxon>
        <taxon>Riccia</taxon>
    </lineage>
</organism>
<accession>A0ABD1Z436</accession>
<dbReference type="EMBL" id="JBHFFA010000002">
    <property type="protein sequence ID" value="KAL2642536.1"/>
    <property type="molecule type" value="Genomic_DNA"/>
</dbReference>
<sequence length="86" mass="9352">MSLSLFQGFLLSASADSHVRNIKPRIHIFEPMAAAARLFSAQGPGPSRPGYRAAYLQLRTRLGAPSARLSAERGFHTDPYPTPAKT</sequence>
<reference evidence="2 3" key="1">
    <citation type="submission" date="2024-09" db="EMBL/GenBank/DDBJ databases">
        <title>Chromosome-scale assembly of Riccia fluitans.</title>
        <authorList>
            <person name="Paukszto L."/>
            <person name="Sawicki J."/>
            <person name="Karawczyk K."/>
            <person name="Piernik-Szablinska J."/>
            <person name="Szczecinska M."/>
            <person name="Mazdziarz M."/>
        </authorList>
    </citation>
    <scope>NUCLEOTIDE SEQUENCE [LARGE SCALE GENOMIC DNA]</scope>
    <source>
        <strain evidence="2">Rf_01</strain>
        <tissue evidence="2">Aerial parts of the thallus</tissue>
    </source>
</reference>